<dbReference type="InterPro" id="IPR036249">
    <property type="entry name" value="Thioredoxin-like_sf"/>
</dbReference>
<evidence type="ECO:0000256" key="1">
    <source>
        <dbReference type="ARBA" id="ARBA00023284"/>
    </source>
</evidence>
<dbReference type="InterPro" id="IPR011893">
    <property type="entry name" value="Selenoprotein_Rdx-typ"/>
</dbReference>
<dbReference type="Proteomes" id="UP000761534">
    <property type="component" value="Unassembled WGS sequence"/>
</dbReference>
<dbReference type="Gene3D" id="3.40.30.10">
    <property type="entry name" value="Glutaredoxin"/>
    <property type="match status" value="1"/>
</dbReference>
<organism evidence="3 4">
    <name type="scientific">Trichomonascus ciferrii</name>
    <dbReference type="NCBI Taxonomy" id="44093"/>
    <lineage>
        <taxon>Eukaryota</taxon>
        <taxon>Fungi</taxon>
        <taxon>Dikarya</taxon>
        <taxon>Ascomycota</taxon>
        <taxon>Saccharomycotina</taxon>
        <taxon>Dipodascomycetes</taxon>
        <taxon>Dipodascales</taxon>
        <taxon>Trichomonascaceae</taxon>
        <taxon>Trichomonascus</taxon>
        <taxon>Trichomonascus ciferrii complex</taxon>
    </lineage>
</organism>
<proteinExistence type="predicted"/>
<feature type="compositionally biased region" description="Basic and acidic residues" evidence="2">
    <location>
        <begin position="92"/>
        <end position="102"/>
    </location>
</feature>
<comment type="caution">
    <text evidence="3">The sequence shown here is derived from an EMBL/GenBank/DDBJ whole genome shotgun (WGS) entry which is preliminary data.</text>
</comment>
<dbReference type="NCBIfam" id="TIGR02174">
    <property type="entry name" value="CXXU_selWTH"/>
    <property type="match status" value="1"/>
</dbReference>
<gene>
    <name evidence="3" type="ORF">TRICI_001642</name>
</gene>
<evidence type="ECO:0008006" key="5">
    <source>
        <dbReference type="Google" id="ProtNLM"/>
    </source>
</evidence>
<evidence type="ECO:0000313" key="3">
    <source>
        <dbReference type="EMBL" id="KAA8916207.1"/>
    </source>
</evidence>
<dbReference type="PANTHER" id="PTHR36417">
    <property type="entry name" value="SELENOPROTEIN DOMAIN PROTEIN (AFU_ORTHOLOGUE AFUA_1G05220)"/>
    <property type="match status" value="1"/>
</dbReference>
<dbReference type="Pfam" id="PF10262">
    <property type="entry name" value="Rdx"/>
    <property type="match status" value="1"/>
</dbReference>
<dbReference type="SUPFAM" id="SSF52833">
    <property type="entry name" value="Thioredoxin-like"/>
    <property type="match status" value="1"/>
</dbReference>
<name>A0A642V9F6_9ASCO</name>
<dbReference type="OrthoDB" id="60822at2759"/>
<dbReference type="PANTHER" id="PTHR36417:SF2">
    <property type="entry name" value="SELENOPROTEIN DOMAIN PROTEIN (AFU_ORTHOLOGUE AFUA_1G05220)"/>
    <property type="match status" value="1"/>
</dbReference>
<evidence type="ECO:0000256" key="2">
    <source>
        <dbReference type="SAM" id="MobiDB-lite"/>
    </source>
</evidence>
<keyword evidence="4" id="KW-1185">Reference proteome</keyword>
<protein>
    <recommendedName>
        <fullName evidence="5">Selenoprotein W-like protein</fullName>
    </recommendedName>
</protein>
<dbReference type="VEuPathDB" id="FungiDB:TRICI_001642"/>
<dbReference type="AlphaFoldDB" id="A0A642V9F6"/>
<accession>A0A642V9F6</accession>
<evidence type="ECO:0000313" key="4">
    <source>
        <dbReference type="Proteomes" id="UP000761534"/>
    </source>
</evidence>
<reference evidence="3" key="1">
    <citation type="journal article" date="2019" name="G3 (Bethesda)">
        <title>Genome Assemblies of Two Rare Opportunistic Yeast Pathogens: Diutina rugosa (syn. Candida rugosa) and Trichomonascus ciferrii (syn. Candida ciferrii).</title>
        <authorList>
            <person name="Mixao V."/>
            <person name="Saus E."/>
            <person name="Hansen A.P."/>
            <person name="Lass-Florl C."/>
            <person name="Gabaldon T."/>
        </authorList>
    </citation>
    <scope>NUCLEOTIDE SEQUENCE</scope>
    <source>
        <strain evidence="3">CBS 4856</strain>
    </source>
</reference>
<keyword evidence="1" id="KW-0676">Redox-active center</keyword>
<sequence length="126" mass="14455">MYKYPRVLIEFCTKCKWNLRAAWYLQELLSTFGSDLGEVAMAPGDSGVFRITIQSSPDSQDALLWDRKTNGGFPDSKELKQLVRDVIAPDRNLGHVDRHNSKNDTVSHQQQEQQQPEQECKDCVKE</sequence>
<dbReference type="EMBL" id="SWFS01000117">
    <property type="protein sequence ID" value="KAA8916207.1"/>
    <property type="molecule type" value="Genomic_DNA"/>
</dbReference>
<feature type="region of interest" description="Disordered" evidence="2">
    <location>
        <begin position="90"/>
        <end position="126"/>
    </location>
</feature>